<dbReference type="Proteomes" id="UP000070544">
    <property type="component" value="Unassembled WGS sequence"/>
</dbReference>
<reference evidence="2 3" key="1">
    <citation type="journal article" date="2015" name="Genome Biol. Evol.">
        <title>Phylogenomic analyses indicate that early fungi evolved digesting cell walls of algal ancestors of land plants.</title>
        <authorList>
            <person name="Chang Y."/>
            <person name="Wang S."/>
            <person name="Sekimoto S."/>
            <person name="Aerts A.L."/>
            <person name="Choi C."/>
            <person name="Clum A."/>
            <person name="LaButti K.M."/>
            <person name="Lindquist E.A."/>
            <person name="Yee Ngan C."/>
            <person name="Ohm R.A."/>
            <person name="Salamov A.A."/>
            <person name="Grigoriev I.V."/>
            <person name="Spatafora J.W."/>
            <person name="Berbee M.L."/>
        </authorList>
    </citation>
    <scope>NUCLEOTIDE SEQUENCE [LARGE SCALE GENOMIC DNA]</scope>
    <source>
        <strain evidence="2 3">JEL478</strain>
    </source>
</reference>
<dbReference type="EMBL" id="KQ965852">
    <property type="protein sequence ID" value="KXS09692.1"/>
    <property type="molecule type" value="Genomic_DNA"/>
</dbReference>
<accession>A0A138ZYV4</accession>
<evidence type="ECO:0000313" key="2">
    <source>
        <dbReference type="EMBL" id="KXS09692.1"/>
    </source>
</evidence>
<dbReference type="AlphaFoldDB" id="A0A138ZYV4"/>
<sequence>GCDTTHQPARLHLPRVPNLVFLRRILRQALHHGRGIFRILLCPHSLRLPAEPIQGECQGSDSGRSNSRAGGGSKVKILRRGKHATTLERPRTQESLASERTSNRPKYDLPHPLTGCDAGCIRVHTDNSFGGLFANRQRASPLKSSCCFFLRGTPGFFSLISDAWLSANWCPVVVIRPALRHHPRVLSYFFIISFVCTSSSELFHR</sequence>
<protein>
    <submittedName>
        <fullName evidence="2">Uncharacterized protein</fullName>
    </submittedName>
</protein>
<gene>
    <name evidence="2" type="ORF">M427DRAFT_160251</name>
</gene>
<evidence type="ECO:0000256" key="1">
    <source>
        <dbReference type="SAM" id="MobiDB-lite"/>
    </source>
</evidence>
<organism evidence="2 3">
    <name type="scientific">Gonapodya prolifera (strain JEL478)</name>
    <name type="common">Monoblepharis prolifera</name>
    <dbReference type="NCBI Taxonomy" id="1344416"/>
    <lineage>
        <taxon>Eukaryota</taxon>
        <taxon>Fungi</taxon>
        <taxon>Fungi incertae sedis</taxon>
        <taxon>Chytridiomycota</taxon>
        <taxon>Chytridiomycota incertae sedis</taxon>
        <taxon>Monoblepharidomycetes</taxon>
        <taxon>Monoblepharidales</taxon>
        <taxon>Gonapodyaceae</taxon>
        <taxon>Gonapodya</taxon>
    </lineage>
</organism>
<feature type="region of interest" description="Disordered" evidence="1">
    <location>
        <begin position="53"/>
        <end position="107"/>
    </location>
</feature>
<feature type="non-terminal residue" evidence="2">
    <location>
        <position position="1"/>
    </location>
</feature>
<keyword evidence="3" id="KW-1185">Reference proteome</keyword>
<feature type="compositionally biased region" description="Low complexity" evidence="1">
    <location>
        <begin position="59"/>
        <end position="68"/>
    </location>
</feature>
<name>A0A138ZYV4_GONPJ</name>
<proteinExistence type="predicted"/>
<evidence type="ECO:0000313" key="3">
    <source>
        <dbReference type="Proteomes" id="UP000070544"/>
    </source>
</evidence>
<feature type="non-terminal residue" evidence="2">
    <location>
        <position position="205"/>
    </location>
</feature>